<dbReference type="NCBIfam" id="NF033749">
    <property type="entry name" value="bact_hemeryth"/>
    <property type="match status" value="1"/>
</dbReference>
<dbReference type="Gene3D" id="3.40.1550.10">
    <property type="entry name" value="CheC-like"/>
    <property type="match status" value="1"/>
</dbReference>
<dbReference type="InterPro" id="IPR050669">
    <property type="entry name" value="Hemerythrin"/>
</dbReference>
<comment type="similarity">
    <text evidence="1">Belongs to the hemerythrin family.</text>
</comment>
<dbReference type="Gene3D" id="1.20.120.50">
    <property type="entry name" value="Hemerythrin-like"/>
    <property type="match status" value="1"/>
</dbReference>
<evidence type="ECO:0000313" key="7">
    <source>
        <dbReference type="EMBL" id="BDU51366.1"/>
    </source>
</evidence>
<name>A0AAU9DCX8_9FUSO</name>
<dbReference type="Proteomes" id="UP001321582">
    <property type="component" value="Chromosome"/>
</dbReference>
<evidence type="ECO:0000313" key="8">
    <source>
        <dbReference type="Proteomes" id="UP001321582"/>
    </source>
</evidence>
<feature type="domain" description="Chemotaxis phosphatase CheX-like" evidence="6">
    <location>
        <begin position="184"/>
        <end position="269"/>
    </location>
</feature>
<keyword evidence="8" id="KW-1185">Reference proteome</keyword>
<dbReference type="CDD" id="cd17906">
    <property type="entry name" value="CheX"/>
    <property type="match status" value="1"/>
</dbReference>
<feature type="domain" description="Hemerythrin-like" evidence="5">
    <location>
        <begin position="10"/>
        <end position="131"/>
    </location>
</feature>
<dbReference type="Pfam" id="PF13690">
    <property type="entry name" value="CheX"/>
    <property type="match status" value="1"/>
</dbReference>
<evidence type="ECO:0000256" key="3">
    <source>
        <dbReference type="ARBA" id="ARBA00022723"/>
    </source>
</evidence>
<organism evidence="7 8">
    <name type="scientific">Haliovirga abyssi</name>
    <dbReference type="NCBI Taxonomy" id="2996794"/>
    <lineage>
        <taxon>Bacteria</taxon>
        <taxon>Fusobacteriati</taxon>
        <taxon>Fusobacteriota</taxon>
        <taxon>Fusobacteriia</taxon>
        <taxon>Fusobacteriales</taxon>
        <taxon>Haliovirgaceae</taxon>
        <taxon>Haliovirga</taxon>
    </lineage>
</organism>
<dbReference type="InterPro" id="IPR028051">
    <property type="entry name" value="CheX-like_dom"/>
</dbReference>
<dbReference type="KEGG" id="haby:HLVA_19350"/>
<gene>
    <name evidence="7" type="ORF">HLVA_19350</name>
</gene>
<evidence type="ECO:0000259" key="5">
    <source>
        <dbReference type="Pfam" id="PF01814"/>
    </source>
</evidence>
<dbReference type="SUPFAM" id="SSF103039">
    <property type="entry name" value="CheC-like"/>
    <property type="match status" value="1"/>
</dbReference>
<dbReference type="PANTHER" id="PTHR37164">
    <property type="entry name" value="BACTERIOHEMERYTHRIN"/>
    <property type="match status" value="1"/>
</dbReference>
<dbReference type="CDD" id="cd12107">
    <property type="entry name" value="Hemerythrin"/>
    <property type="match status" value="1"/>
</dbReference>
<dbReference type="RefSeq" id="WP_307904255.1">
    <property type="nucleotide sequence ID" value="NZ_AP027059.1"/>
</dbReference>
<dbReference type="AlphaFoldDB" id="A0AAU9DCX8"/>
<dbReference type="EMBL" id="AP027059">
    <property type="protein sequence ID" value="BDU51366.1"/>
    <property type="molecule type" value="Genomic_DNA"/>
</dbReference>
<dbReference type="InterPro" id="IPR035938">
    <property type="entry name" value="Hemerythrin-like_sf"/>
</dbReference>
<dbReference type="InterPro" id="IPR028976">
    <property type="entry name" value="CheC-like_sf"/>
</dbReference>
<evidence type="ECO:0000259" key="6">
    <source>
        <dbReference type="Pfam" id="PF13690"/>
    </source>
</evidence>
<dbReference type="InterPro" id="IPR012827">
    <property type="entry name" value="Hemerythrin_metal-bd"/>
</dbReference>
<dbReference type="NCBIfam" id="TIGR02481">
    <property type="entry name" value="hemeryth_dom"/>
    <property type="match status" value="1"/>
</dbReference>
<proteinExistence type="inferred from homology"/>
<evidence type="ECO:0008006" key="9">
    <source>
        <dbReference type="Google" id="ProtNLM"/>
    </source>
</evidence>
<dbReference type="InterPro" id="IPR012312">
    <property type="entry name" value="Hemerythrin-like"/>
</dbReference>
<accession>A0AAU9DCX8</accession>
<evidence type="ECO:0000256" key="1">
    <source>
        <dbReference type="ARBA" id="ARBA00010587"/>
    </source>
</evidence>
<dbReference type="GO" id="GO:0006935">
    <property type="term" value="P:chemotaxis"/>
    <property type="evidence" value="ECO:0007669"/>
    <property type="project" value="UniProtKB-KW"/>
</dbReference>
<keyword evidence="4" id="KW-0408">Iron</keyword>
<dbReference type="GO" id="GO:0046872">
    <property type="term" value="F:metal ion binding"/>
    <property type="evidence" value="ECO:0007669"/>
    <property type="project" value="UniProtKB-KW"/>
</dbReference>
<evidence type="ECO:0000256" key="2">
    <source>
        <dbReference type="ARBA" id="ARBA00022500"/>
    </source>
</evidence>
<evidence type="ECO:0000256" key="4">
    <source>
        <dbReference type="ARBA" id="ARBA00023004"/>
    </source>
</evidence>
<protein>
    <recommendedName>
        <fullName evidence="9">Chemotaxis protein CheX</fullName>
    </recommendedName>
</protein>
<keyword evidence="2" id="KW-0145">Chemotaxis</keyword>
<sequence length="284" mass="33018">MDWRDSLNLGIEEIDNQHKELVERFNSFLDIVFDKRVPQKERIKKLEDTLNFLGEYVVFHFNSEEAFQKKINYINYEEHKKIHENFTNDVIKFKEKFEKNKEDENLIKTFSGRVAAWLINHIAGEDQKIKNYIDKKEIEKLDVTKTYKEIIGNNLKNIFNMMFQVDIEFAKDKNIDVSNDLIIKVGVIGNLKGDIIYIFEDENAKKLTQTLTGLKVDEVDEFVKSALSEIANIVSGNTITNLSELVSGVDITPPKFVDKIDERIYSKLNVESDLGVMKVLTNIK</sequence>
<dbReference type="PANTHER" id="PTHR37164:SF1">
    <property type="entry name" value="BACTERIOHEMERYTHRIN"/>
    <property type="match status" value="1"/>
</dbReference>
<dbReference type="SUPFAM" id="SSF47188">
    <property type="entry name" value="Hemerythrin-like"/>
    <property type="match status" value="1"/>
</dbReference>
<keyword evidence="3" id="KW-0479">Metal-binding</keyword>
<dbReference type="Pfam" id="PF01814">
    <property type="entry name" value="Hemerythrin"/>
    <property type="match status" value="1"/>
</dbReference>
<reference evidence="7 8" key="1">
    <citation type="submission" date="2022-11" db="EMBL/GenBank/DDBJ databases">
        <title>Haliovirga abyssi gen. nov., sp. nov., a mesophilic fermentative bacterium isolated from the Iheya North hydrothermal field and the proposal of Haliovirgaceae fam. nov.</title>
        <authorList>
            <person name="Miyazaki U."/>
            <person name="Tame A."/>
            <person name="Miyazaki J."/>
            <person name="Takai K."/>
            <person name="Sawayama S."/>
            <person name="Kitajima M."/>
            <person name="Okamoto A."/>
            <person name="Nakagawa S."/>
        </authorList>
    </citation>
    <scope>NUCLEOTIDE SEQUENCE [LARGE SCALE GENOMIC DNA]</scope>
    <source>
        <strain evidence="7 8">IC12</strain>
    </source>
</reference>